<name>A0A8J7R3T4_9HYPH</name>
<proteinExistence type="inferred from homology"/>
<evidence type="ECO:0000256" key="3">
    <source>
        <dbReference type="ARBA" id="ARBA00022723"/>
    </source>
</evidence>
<evidence type="ECO:0000313" key="7">
    <source>
        <dbReference type="EMBL" id="MBP0440071.1"/>
    </source>
</evidence>
<dbReference type="PANTHER" id="PTHR42978:SF7">
    <property type="entry name" value="METALLO-HYDROLASE RV2300C-RELATED"/>
    <property type="match status" value="1"/>
</dbReference>
<dbReference type="GO" id="GO:0046872">
    <property type="term" value="F:metal ion binding"/>
    <property type="evidence" value="ECO:0007669"/>
    <property type="project" value="UniProtKB-KW"/>
</dbReference>
<dbReference type="AlphaFoldDB" id="A0A8J7R3T4"/>
<dbReference type="InterPro" id="IPR051013">
    <property type="entry name" value="MBL_superfamily_lactonases"/>
</dbReference>
<sequence length="263" mass="29428">MFRLYALKYAELTGRKRSDVFLTADPHDGHIDMAYYIWVAVRDDGEAVVIDTGFTPETAAKRGRVFLEHPTQLFARIDVDPTKVRNVIVTHLHYDHAGNFSLFPNARFHIQDDEMAFATGRDMGHPALRAPFEVEDVVEMVRAVYGERVIFHNGDASPMPGIELFKVGGHSRGLQFVRVATARGPVVVASDAAHYYESFEEDRLFGIVDSLGAMVTGFRRLREIGGEASRIVPGHDPEVLLRYPAPREKDDGFVAALHLPPSR</sequence>
<dbReference type="InterPro" id="IPR036866">
    <property type="entry name" value="RibonucZ/Hydroxyglut_hydro"/>
</dbReference>
<evidence type="ECO:0000256" key="2">
    <source>
        <dbReference type="ARBA" id="ARBA00007749"/>
    </source>
</evidence>
<keyword evidence="5" id="KW-0862">Zinc</keyword>
<dbReference type="GO" id="GO:0016787">
    <property type="term" value="F:hydrolase activity"/>
    <property type="evidence" value="ECO:0007669"/>
    <property type="project" value="UniProtKB-KW"/>
</dbReference>
<protein>
    <submittedName>
        <fullName evidence="7">N-acyl homoserine lactonase family protein</fullName>
    </submittedName>
</protein>
<organism evidence="7 8">
    <name type="scientific">Tianweitania sediminis</name>
    <dbReference type="NCBI Taxonomy" id="1502156"/>
    <lineage>
        <taxon>Bacteria</taxon>
        <taxon>Pseudomonadati</taxon>
        <taxon>Pseudomonadota</taxon>
        <taxon>Alphaproteobacteria</taxon>
        <taxon>Hyphomicrobiales</taxon>
        <taxon>Phyllobacteriaceae</taxon>
        <taxon>Tianweitania</taxon>
    </lineage>
</organism>
<dbReference type="RefSeq" id="WP_209336107.1">
    <property type="nucleotide sequence ID" value="NZ_JAGIYY010000005.1"/>
</dbReference>
<evidence type="ECO:0000256" key="5">
    <source>
        <dbReference type="ARBA" id="ARBA00022833"/>
    </source>
</evidence>
<comment type="caution">
    <text evidence="7">The sequence shown here is derived from an EMBL/GenBank/DDBJ whole genome shotgun (WGS) entry which is preliminary data.</text>
</comment>
<comment type="similarity">
    <text evidence="2">Belongs to the metallo-beta-lactamase superfamily.</text>
</comment>
<dbReference type="PANTHER" id="PTHR42978">
    <property type="entry name" value="QUORUM-QUENCHING LACTONASE YTNP-RELATED-RELATED"/>
    <property type="match status" value="1"/>
</dbReference>
<dbReference type="Pfam" id="PF00753">
    <property type="entry name" value="Lactamase_B"/>
    <property type="match status" value="1"/>
</dbReference>
<dbReference type="SMART" id="SM00849">
    <property type="entry name" value="Lactamase_B"/>
    <property type="match status" value="1"/>
</dbReference>
<dbReference type="Gene3D" id="3.60.15.10">
    <property type="entry name" value="Ribonuclease Z/Hydroxyacylglutathione hydrolase-like"/>
    <property type="match status" value="1"/>
</dbReference>
<dbReference type="CDD" id="cd07729">
    <property type="entry name" value="AHL_lactonase_MBL-fold"/>
    <property type="match status" value="1"/>
</dbReference>
<keyword evidence="4" id="KW-0378">Hydrolase</keyword>
<dbReference type="Proteomes" id="UP000666240">
    <property type="component" value="Unassembled WGS sequence"/>
</dbReference>
<feature type="domain" description="Metallo-beta-lactamase" evidence="6">
    <location>
        <begin position="35"/>
        <end position="235"/>
    </location>
</feature>
<dbReference type="EMBL" id="JAGIYY010000005">
    <property type="protein sequence ID" value="MBP0440071.1"/>
    <property type="molecule type" value="Genomic_DNA"/>
</dbReference>
<accession>A0A8J7R3T4</accession>
<keyword evidence="8" id="KW-1185">Reference proteome</keyword>
<evidence type="ECO:0000313" key="8">
    <source>
        <dbReference type="Proteomes" id="UP000666240"/>
    </source>
</evidence>
<evidence type="ECO:0000256" key="4">
    <source>
        <dbReference type="ARBA" id="ARBA00022801"/>
    </source>
</evidence>
<keyword evidence="3" id="KW-0479">Metal-binding</keyword>
<evidence type="ECO:0000259" key="6">
    <source>
        <dbReference type="SMART" id="SM00849"/>
    </source>
</evidence>
<dbReference type="SUPFAM" id="SSF56281">
    <property type="entry name" value="Metallo-hydrolase/oxidoreductase"/>
    <property type="match status" value="1"/>
</dbReference>
<comment type="cofactor">
    <cofactor evidence="1">
        <name>Zn(2+)</name>
        <dbReference type="ChEBI" id="CHEBI:29105"/>
    </cofactor>
</comment>
<reference evidence="7" key="1">
    <citation type="submission" date="2021-03" db="EMBL/GenBank/DDBJ databases">
        <title>Genome sequencing and assembly of Tianweitania sediminis.</title>
        <authorList>
            <person name="Chhetri G."/>
        </authorList>
    </citation>
    <scope>NUCLEOTIDE SEQUENCE</scope>
    <source>
        <strain evidence="7">Z8</strain>
    </source>
</reference>
<evidence type="ECO:0000256" key="1">
    <source>
        <dbReference type="ARBA" id="ARBA00001947"/>
    </source>
</evidence>
<gene>
    <name evidence="7" type="ORF">J5Y06_15545</name>
</gene>
<dbReference type="InterPro" id="IPR001279">
    <property type="entry name" value="Metallo-B-lactamas"/>
</dbReference>